<feature type="domain" description="FAD-binding" evidence="4">
    <location>
        <begin position="6"/>
        <end position="343"/>
    </location>
</feature>
<dbReference type="RefSeq" id="WP_079159928.1">
    <property type="nucleotide sequence ID" value="NZ_CP019724.1"/>
</dbReference>
<organism evidence="5 6">
    <name type="scientific">Streptomyces pactum</name>
    <dbReference type="NCBI Taxonomy" id="68249"/>
    <lineage>
        <taxon>Bacteria</taxon>
        <taxon>Bacillati</taxon>
        <taxon>Actinomycetota</taxon>
        <taxon>Actinomycetes</taxon>
        <taxon>Kitasatosporales</taxon>
        <taxon>Streptomycetaceae</taxon>
        <taxon>Streptomyces</taxon>
    </lineage>
</organism>
<evidence type="ECO:0000313" key="6">
    <source>
        <dbReference type="Proteomes" id="UP000189443"/>
    </source>
</evidence>
<dbReference type="Pfam" id="PF01494">
    <property type="entry name" value="FAD_binding_3"/>
    <property type="match status" value="1"/>
</dbReference>
<accession>A0A1S6J1S5</accession>
<dbReference type="InterPro" id="IPR002938">
    <property type="entry name" value="FAD-bd"/>
</dbReference>
<evidence type="ECO:0000313" key="5">
    <source>
        <dbReference type="EMBL" id="AQS65700.1"/>
    </source>
</evidence>
<dbReference type="GO" id="GO:0016709">
    <property type="term" value="F:oxidoreductase activity, acting on paired donors, with incorporation or reduction of molecular oxygen, NAD(P)H as one donor, and incorporation of one atom of oxygen"/>
    <property type="evidence" value="ECO:0007669"/>
    <property type="project" value="UniProtKB-ARBA"/>
</dbReference>
<dbReference type="PRINTS" id="PR00420">
    <property type="entry name" value="RNGMNOXGNASE"/>
</dbReference>
<keyword evidence="6" id="KW-1185">Reference proteome</keyword>
<dbReference type="EMBL" id="CP019724">
    <property type="protein sequence ID" value="AQS65700.1"/>
    <property type="molecule type" value="Genomic_DNA"/>
</dbReference>
<dbReference type="InterPro" id="IPR036188">
    <property type="entry name" value="FAD/NAD-bd_sf"/>
</dbReference>
<dbReference type="PANTHER" id="PTHR43004">
    <property type="entry name" value="TRK SYSTEM POTASSIUM UPTAKE PROTEIN"/>
    <property type="match status" value="1"/>
</dbReference>
<evidence type="ECO:0000256" key="2">
    <source>
        <dbReference type="ARBA" id="ARBA00022630"/>
    </source>
</evidence>
<gene>
    <name evidence="5" type="ORF">B1H29_00935</name>
</gene>
<dbReference type="Gene3D" id="3.50.50.60">
    <property type="entry name" value="FAD/NAD(P)-binding domain"/>
    <property type="match status" value="2"/>
</dbReference>
<keyword evidence="2" id="KW-0285">Flavoprotein</keyword>
<sequence length="510" mass="52954">MGRCLDADVVVVGGGPVGLLVAAELGERGVRTVVLEAGVCVSRGPRARVLHARAVQGLARRGYVGELGRWVDAGGTGVEVGFRFGGVEGLSIVAPVSEPGPVLRCPQAELECVFEGRARGVGVRVLRGVRVSGVVQDGRGVRVVGWGAGGRRVECRAGFLVAADGGRGTVGGLVGVVSESFGATASGLSAVVGREVVRDLPAGWHRTPRGWIVAHEIAGVGLHVKTLDCSGPHPGRQVPPSVGELRGEVARIAGREIELGRVRWLSRFSDFSRLACSFRWGRVFLVGDAAHLCFPVGAQGLSVGVQDALNLGWKLALAVRGRAGVGLLDSYDLERRPAARRVIGSTRVQLALMRPGCGAESLRAVFAGLVAADGGSRFLSDLVSGQDTVLPGRTRRPSVWEGRFLQNVGLGVGGGCVDVIGLLRPGRPLLLLLGAGGGRYARGARGWADVVRVVRAGPVAEVGCEALLVRPDGYIAWAAAPGGDCLEDALALYFGGRLRGPGSGGRVRLR</sequence>
<reference evidence="5 6" key="1">
    <citation type="submission" date="2017-02" db="EMBL/GenBank/DDBJ databases">
        <title>Streptomyces pactum ACT12 Genome sequencing and assembly.</title>
        <authorList>
            <person name="Xue Q."/>
            <person name="Yan X."/>
            <person name="Jia L."/>
            <person name="Yan H."/>
        </authorList>
    </citation>
    <scope>NUCLEOTIDE SEQUENCE [LARGE SCALE GENOMIC DNA]</scope>
    <source>
        <strain evidence="5 6">ACT12</strain>
    </source>
</reference>
<dbReference type="Gene3D" id="3.30.70.2450">
    <property type="match status" value="1"/>
</dbReference>
<dbReference type="Proteomes" id="UP000189443">
    <property type="component" value="Chromosome"/>
</dbReference>
<name>A0A1S6J1S5_9ACTN</name>
<keyword evidence="3" id="KW-0274">FAD</keyword>
<dbReference type="AlphaFoldDB" id="A0A1S6J1S5"/>
<dbReference type="GO" id="GO:0071949">
    <property type="term" value="F:FAD binding"/>
    <property type="evidence" value="ECO:0007669"/>
    <property type="project" value="InterPro"/>
</dbReference>
<evidence type="ECO:0000256" key="1">
    <source>
        <dbReference type="ARBA" id="ARBA00001974"/>
    </source>
</evidence>
<dbReference type="Pfam" id="PF21274">
    <property type="entry name" value="Rng_hyd_C"/>
    <property type="match status" value="1"/>
</dbReference>
<dbReference type="PANTHER" id="PTHR43004:SF19">
    <property type="entry name" value="BINDING MONOOXYGENASE, PUTATIVE (JCVI)-RELATED"/>
    <property type="match status" value="1"/>
</dbReference>
<dbReference type="SUPFAM" id="SSF51905">
    <property type="entry name" value="FAD/NAD(P)-binding domain"/>
    <property type="match status" value="1"/>
</dbReference>
<evidence type="ECO:0000259" key="4">
    <source>
        <dbReference type="Pfam" id="PF01494"/>
    </source>
</evidence>
<dbReference type="InterPro" id="IPR050641">
    <property type="entry name" value="RIFMO-like"/>
</dbReference>
<comment type="cofactor">
    <cofactor evidence="1">
        <name>FAD</name>
        <dbReference type="ChEBI" id="CHEBI:57692"/>
    </cofactor>
</comment>
<dbReference type="OrthoDB" id="8670884at2"/>
<dbReference type="KEGG" id="spac:B1H29_00935"/>
<protein>
    <recommendedName>
        <fullName evidence="4">FAD-binding domain-containing protein</fullName>
    </recommendedName>
</protein>
<proteinExistence type="predicted"/>
<dbReference type="Gene3D" id="3.40.30.120">
    <property type="match status" value="1"/>
</dbReference>
<evidence type="ECO:0000256" key="3">
    <source>
        <dbReference type="ARBA" id="ARBA00022827"/>
    </source>
</evidence>